<dbReference type="EMBL" id="GBRH01225002">
    <property type="protein sequence ID" value="JAD72893.1"/>
    <property type="molecule type" value="Transcribed_RNA"/>
</dbReference>
<name>A0A0A9CEK5_ARUDO</name>
<organism evidence="1">
    <name type="scientific">Arundo donax</name>
    <name type="common">Giant reed</name>
    <name type="synonym">Donax arundinaceus</name>
    <dbReference type="NCBI Taxonomy" id="35708"/>
    <lineage>
        <taxon>Eukaryota</taxon>
        <taxon>Viridiplantae</taxon>
        <taxon>Streptophyta</taxon>
        <taxon>Embryophyta</taxon>
        <taxon>Tracheophyta</taxon>
        <taxon>Spermatophyta</taxon>
        <taxon>Magnoliopsida</taxon>
        <taxon>Liliopsida</taxon>
        <taxon>Poales</taxon>
        <taxon>Poaceae</taxon>
        <taxon>PACMAD clade</taxon>
        <taxon>Arundinoideae</taxon>
        <taxon>Arundineae</taxon>
        <taxon>Arundo</taxon>
    </lineage>
</organism>
<dbReference type="AlphaFoldDB" id="A0A0A9CEK5"/>
<sequence length="49" mass="6048">MMFHIIWTSIESFQRWYEELGPERTLVQGDYEDKRPWLMLRSVYSLVIP</sequence>
<reference evidence="1" key="2">
    <citation type="journal article" date="2015" name="Data Brief">
        <title>Shoot transcriptome of the giant reed, Arundo donax.</title>
        <authorList>
            <person name="Barrero R.A."/>
            <person name="Guerrero F.D."/>
            <person name="Moolhuijzen P."/>
            <person name="Goolsby J.A."/>
            <person name="Tidwell J."/>
            <person name="Bellgard S.E."/>
            <person name="Bellgard M.I."/>
        </authorList>
    </citation>
    <scope>NUCLEOTIDE SEQUENCE</scope>
    <source>
        <tissue evidence="1">Shoot tissue taken approximately 20 cm above the soil surface</tissue>
    </source>
</reference>
<protein>
    <submittedName>
        <fullName evidence="1">Uncharacterized protein</fullName>
    </submittedName>
</protein>
<accession>A0A0A9CEK5</accession>
<reference evidence="1" key="1">
    <citation type="submission" date="2014-09" db="EMBL/GenBank/DDBJ databases">
        <authorList>
            <person name="Magalhaes I.L.F."/>
            <person name="Oliveira U."/>
            <person name="Santos F.R."/>
            <person name="Vidigal T.H.D.A."/>
            <person name="Brescovit A.D."/>
            <person name="Santos A.J."/>
        </authorList>
    </citation>
    <scope>NUCLEOTIDE SEQUENCE</scope>
    <source>
        <tissue evidence="1">Shoot tissue taken approximately 20 cm above the soil surface</tissue>
    </source>
</reference>
<evidence type="ECO:0000313" key="1">
    <source>
        <dbReference type="EMBL" id="JAD72893.1"/>
    </source>
</evidence>
<proteinExistence type="predicted"/>